<accession>A0A371E9P4</accession>
<dbReference type="SUPFAM" id="SSF56672">
    <property type="entry name" value="DNA/RNA polymerases"/>
    <property type="match status" value="1"/>
</dbReference>
<dbReference type="EMBL" id="QJKJ01015304">
    <property type="protein sequence ID" value="RDX62745.1"/>
    <property type="molecule type" value="Genomic_DNA"/>
</dbReference>
<evidence type="ECO:0000313" key="3">
    <source>
        <dbReference type="Proteomes" id="UP000257109"/>
    </source>
</evidence>
<protein>
    <recommendedName>
        <fullName evidence="1">Reverse transcriptase domain-containing protein</fullName>
    </recommendedName>
</protein>
<dbReference type="Proteomes" id="UP000257109">
    <property type="component" value="Unassembled WGS sequence"/>
</dbReference>
<evidence type="ECO:0000313" key="2">
    <source>
        <dbReference type="EMBL" id="RDX62745.1"/>
    </source>
</evidence>
<organism evidence="2 3">
    <name type="scientific">Mucuna pruriens</name>
    <name type="common">Velvet bean</name>
    <name type="synonym">Dolichos pruriens</name>
    <dbReference type="NCBI Taxonomy" id="157652"/>
    <lineage>
        <taxon>Eukaryota</taxon>
        <taxon>Viridiplantae</taxon>
        <taxon>Streptophyta</taxon>
        <taxon>Embryophyta</taxon>
        <taxon>Tracheophyta</taxon>
        <taxon>Spermatophyta</taxon>
        <taxon>Magnoliopsida</taxon>
        <taxon>eudicotyledons</taxon>
        <taxon>Gunneridae</taxon>
        <taxon>Pentapetalae</taxon>
        <taxon>rosids</taxon>
        <taxon>fabids</taxon>
        <taxon>Fabales</taxon>
        <taxon>Fabaceae</taxon>
        <taxon>Papilionoideae</taxon>
        <taxon>50 kb inversion clade</taxon>
        <taxon>NPAAA clade</taxon>
        <taxon>indigoferoid/millettioid clade</taxon>
        <taxon>Phaseoleae</taxon>
        <taxon>Mucuna</taxon>
    </lineage>
</organism>
<dbReference type="InterPro" id="IPR053134">
    <property type="entry name" value="RNA-dir_DNA_polymerase"/>
</dbReference>
<name>A0A371E9P4_MUCPR</name>
<proteinExistence type="predicted"/>
<dbReference type="InterPro" id="IPR000477">
    <property type="entry name" value="RT_dom"/>
</dbReference>
<comment type="caution">
    <text evidence="2">The sequence shown here is derived from an EMBL/GenBank/DDBJ whole genome shotgun (WGS) entry which is preliminary data.</text>
</comment>
<feature type="domain" description="Reverse transcriptase" evidence="1">
    <location>
        <begin position="44"/>
        <end position="181"/>
    </location>
</feature>
<sequence length="304" mass="34725">FQQSSSFWFNHSNYSPHQPPVFLWQSPKTYTIATSSIAKVIELRLNLTILDVVKKEVTKLLVVGIIYPIFDSQWVSLVQVVSKKSRTIVVKNRQDEMVSTRIQNSYMEIHIALVDQHKTTFTCPFGTFAYTRMPFGLCNAPSTFQRCMISIFLDFLEDYIEVFMDDFTVYVESFEACLDNLSWVLHIDMLSTNIGCEFEDSAFHNNHHGKTRDTSDSTVHHCENRNVSKKMNYNGCAYTSSNGDVAVELDAPRLGCLIGLLDCRVDQSKRESVFIGSFKITLPLSKLLQKDVDFVFDQPCEDAS</sequence>
<dbReference type="PANTHER" id="PTHR24559:SF449">
    <property type="entry name" value="RNA-DIRECTED DNA POLYMERASE"/>
    <property type="match status" value="1"/>
</dbReference>
<keyword evidence="3" id="KW-1185">Reference proteome</keyword>
<dbReference type="Pfam" id="PF00078">
    <property type="entry name" value="RVT_1"/>
    <property type="match status" value="1"/>
</dbReference>
<dbReference type="InterPro" id="IPR043502">
    <property type="entry name" value="DNA/RNA_pol_sf"/>
</dbReference>
<feature type="non-terminal residue" evidence="2">
    <location>
        <position position="1"/>
    </location>
</feature>
<dbReference type="Gene3D" id="3.10.10.10">
    <property type="entry name" value="HIV Type 1 Reverse Transcriptase, subunit A, domain 1"/>
    <property type="match status" value="1"/>
</dbReference>
<dbReference type="AlphaFoldDB" id="A0A371E9P4"/>
<dbReference type="PANTHER" id="PTHR24559">
    <property type="entry name" value="TRANSPOSON TY3-I GAG-POL POLYPROTEIN"/>
    <property type="match status" value="1"/>
</dbReference>
<gene>
    <name evidence="2" type="ORF">CR513_58889</name>
</gene>
<reference evidence="2" key="1">
    <citation type="submission" date="2018-05" db="EMBL/GenBank/DDBJ databases">
        <title>Draft genome of Mucuna pruriens seed.</title>
        <authorList>
            <person name="Nnadi N.E."/>
            <person name="Vos R."/>
            <person name="Hasami M.H."/>
            <person name="Devisetty U.K."/>
            <person name="Aguiy J.C."/>
        </authorList>
    </citation>
    <scope>NUCLEOTIDE SEQUENCE [LARGE SCALE GENOMIC DNA]</scope>
    <source>
        <strain evidence="2">JCA_2017</strain>
    </source>
</reference>
<dbReference type="CDD" id="cd01647">
    <property type="entry name" value="RT_LTR"/>
    <property type="match status" value="1"/>
</dbReference>
<evidence type="ECO:0000259" key="1">
    <source>
        <dbReference type="Pfam" id="PF00078"/>
    </source>
</evidence>